<evidence type="ECO:0000259" key="10">
    <source>
        <dbReference type="Pfam" id="PF10708"/>
    </source>
</evidence>
<evidence type="ECO:0000256" key="1">
    <source>
        <dbReference type="ARBA" id="ARBA00004141"/>
    </source>
</evidence>
<evidence type="ECO:0000256" key="7">
    <source>
        <dbReference type="SAM" id="MobiDB-lite"/>
    </source>
</evidence>
<evidence type="ECO:0000256" key="3">
    <source>
        <dbReference type="ARBA" id="ARBA00022729"/>
    </source>
</evidence>
<feature type="transmembrane region" description="Helical" evidence="8">
    <location>
        <begin position="206"/>
        <end position="228"/>
    </location>
</feature>
<dbReference type="Pfam" id="PF10708">
    <property type="entry name" value="DUF2510"/>
    <property type="match status" value="1"/>
</dbReference>
<dbReference type="PANTHER" id="PTHR21016:SF4">
    <property type="entry name" value="TM2 DOMAIN-CONTAINING PROTEIN 2"/>
    <property type="match status" value="1"/>
</dbReference>
<evidence type="ECO:0000256" key="2">
    <source>
        <dbReference type="ARBA" id="ARBA00022692"/>
    </source>
</evidence>
<feature type="region of interest" description="Disordered" evidence="7">
    <location>
        <begin position="74"/>
        <end position="169"/>
    </location>
</feature>
<dbReference type="EMBL" id="JAMZDY010000001">
    <property type="protein sequence ID" value="MCP2370965.1"/>
    <property type="molecule type" value="Genomic_DNA"/>
</dbReference>
<dbReference type="Proteomes" id="UP001139722">
    <property type="component" value="Unassembled WGS sequence"/>
</dbReference>
<dbReference type="InterPro" id="IPR050932">
    <property type="entry name" value="TM2D1-3-like"/>
</dbReference>
<keyword evidence="3" id="KW-0732">Signal</keyword>
<feature type="compositionally biased region" description="Low complexity" evidence="7">
    <location>
        <begin position="74"/>
        <end position="85"/>
    </location>
</feature>
<dbReference type="GO" id="GO:0016020">
    <property type="term" value="C:membrane"/>
    <property type="evidence" value="ECO:0007669"/>
    <property type="project" value="UniProtKB-SubCell"/>
</dbReference>
<keyword evidence="4 8" id="KW-1133">Transmembrane helix</keyword>
<keyword evidence="2 8" id="KW-0812">Transmembrane</keyword>
<keyword evidence="6" id="KW-0325">Glycoprotein</keyword>
<evidence type="ECO:0000259" key="9">
    <source>
        <dbReference type="Pfam" id="PF05154"/>
    </source>
</evidence>
<evidence type="ECO:0000313" key="11">
    <source>
        <dbReference type="EMBL" id="MCP2370965.1"/>
    </source>
</evidence>
<feature type="transmembrane region" description="Helical" evidence="8">
    <location>
        <begin position="180"/>
        <end position="200"/>
    </location>
</feature>
<evidence type="ECO:0008006" key="13">
    <source>
        <dbReference type="Google" id="ProtNLM"/>
    </source>
</evidence>
<evidence type="ECO:0000256" key="4">
    <source>
        <dbReference type="ARBA" id="ARBA00022989"/>
    </source>
</evidence>
<dbReference type="InterPro" id="IPR018929">
    <property type="entry name" value="DUF2510"/>
</dbReference>
<evidence type="ECO:0000256" key="5">
    <source>
        <dbReference type="ARBA" id="ARBA00023136"/>
    </source>
</evidence>
<feature type="domain" description="TM2" evidence="9">
    <location>
        <begin position="178"/>
        <end position="225"/>
    </location>
</feature>
<dbReference type="AlphaFoldDB" id="A0A9X2GXN1"/>
<name>A0A9X2GXN1_9MICO</name>
<sequence>MTDVRRRAAGWYDDEADAAVLRYWDGAKWTPHTTPRPAEEPAQAVRAEQTAAPAAVAAVEVAAVAEVAAASAPAAAPADESTAMRPMPPAAPAAPGQPEPPRPPQAQTPVPAPVAATPGLTMTSSSPEFVSDTLRAPSFSPPPVLHAPNEHTTAPLPPNDDRAAASARSVATAEPGERTFLLTWLFALLLGSLGADRFYLGKIGTAVAKLLTAGGFGVWTLVDLVLVLTGAQRDREGRTLSGYDEHRRLAWIVSGAVVGLGVLAAIGVSVAVASLSASLGAVGGLG</sequence>
<evidence type="ECO:0000256" key="8">
    <source>
        <dbReference type="SAM" id="Phobius"/>
    </source>
</evidence>
<evidence type="ECO:0000313" key="12">
    <source>
        <dbReference type="Proteomes" id="UP001139722"/>
    </source>
</evidence>
<feature type="compositionally biased region" description="Pro residues" evidence="7">
    <location>
        <begin position="86"/>
        <end position="112"/>
    </location>
</feature>
<dbReference type="PANTHER" id="PTHR21016">
    <property type="entry name" value="BETA-AMYLOID BINDING PROTEIN-RELATED"/>
    <property type="match status" value="1"/>
</dbReference>
<comment type="subcellular location">
    <subcellularLocation>
        <location evidence="1">Membrane</location>
        <topology evidence="1">Multi-pass membrane protein</topology>
    </subcellularLocation>
</comment>
<dbReference type="InterPro" id="IPR007829">
    <property type="entry name" value="TM2"/>
</dbReference>
<protein>
    <recommendedName>
        <fullName evidence="13">DUF2510 domain-containing protein</fullName>
    </recommendedName>
</protein>
<dbReference type="Pfam" id="PF05154">
    <property type="entry name" value="TM2"/>
    <property type="match status" value="1"/>
</dbReference>
<reference evidence="11" key="1">
    <citation type="submission" date="2022-06" db="EMBL/GenBank/DDBJ databases">
        <title>Sequencing the genomes of 1000 actinobacteria strains.</title>
        <authorList>
            <person name="Klenk H.-P."/>
        </authorList>
    </citation>
    <scope>NUCLEOTIDE SEQUENCE</scope>
    <source>
        <strain evidence="11">DSM 22016</strain>
    </source>
</reference>
<feature type="domain" description="DUF2510" evidence="10">
    <location>
        <begin position="9"/>
        <end position="41"/>
    </location>
</feature>
<organism evidence="11 12">
    <name type="scientific">Agromyces terreus</name>
    <dbReference type="NCBI Taxonomy" id="424795"/>
    <lineage>
        <taxon>Bacteria</taxon>
        <taxon>Bacillati</taxon>
        <taxon>Actinomycetota</taxon>
        <taxon>Actinomycetes</taxon>
        <taxon>Micrococcales</taxon>
        <taxon>Microbacteriaceae</taxon>
        <taxon>Agromyces</taxon>
    </lineage>
</organism>
<gene>
    <name evidence="11" type="ORF">BJ978_001641</name>
</gene>
<proteinExistence type="predicted"/>
<keyword evidence="5 8" id="KW-0472">Membrane</keyword>
<dbReference type="RefSeq" id="WP_253820911.1">
    <property type="nucleotide sequence ID" value="NZ_JAMZDY010000001.1"/>
</dbReference>
<accession>A0A9X2GXN1</accession>
<evidence type="ECO:0000256" key="6">
    <source>
        <dbReference type="ARBA" id="ARBA00023180"/>
    </source>
</evidence>
<feature type="transmembrane region" description="Helical" evidence="8">
    <location>
        <begin position="249"/>
        <end position="275"/>
    </location>
</feature>
<keyword evidence="12" id="KW-1185">Reference proteome</keyword>
<comment type="caution">
    <text evidence="11">The sequence shown here is derived from an EMBL/GenBank/DDBJ whole genome shotgun (WGS) entry which is preliminary data.</text>
</comment>